<dbReference type="AlphaFoldDB" id="A0A1B1N6Z7"/>
<dbReference type="OrthoDB" id="9811174at2"/>
<evidence type="ECO:0000313" key="4">
    <source>
        <dbReference type="Proteomes" id="UP000092573"/>
    </source>
</evidence>
<dbReference type="KEGG" id="pyg:AWM70_09165"/>
<reference evidence="3 4" key="1">
    <citation type="submission" date="2016-01" db="EMBL/GenBank/DDBJ databases">
        <title>Complete Genome Sequence of Paenibacillus yonginensis DCY84, a novel Plant Growth-Promoting Bacteria with Elicitation of Induced Systemic Resistance.</title>
        <authorList>
            <person name="Kim Y.J."/>
            <person name="Yang D.C."/>
            <person name="Sukweenadhi J."/>
        </authorList>
    </citation>
    <scope>NUCLEOTIDE SEQUENCE [LARGE SCALE GENOMIC DNA]</scope>
    <source>
        <strain evidence="3 4">DCY84</strain>
    </source>
</reference>
<dbReference type="EMBL" id="CP014167">
    <property type="protein sequence ID" value="ANS77165.1"/>
    <property type="molecule type" value="Genomic_DNA"/>
</dbReference>
<dbReference type="SMART" id="SM00422">
    <property type="entry name" value="HTH_MERR"/>
    <property type="match status" value="1"/>
</dbReference>
<name>A0A1B1N6Z7_9BACL</name>
<keyword evidence="1" id="KW-0238">DNA-binding</keyword>
<evidence type="ECO:0000259" key="2">
    <source>
        <dbReference type="PROSITE" id="PS50937"/>
    </source>
</evidence>
<dbReference type="PANTHER" id="PTHR30204:SF98">
    <property type="entry name" value="HTH-TYPE TRANSCRIPTIONAL REGULATOR ADHR"/>
    <property type="match status" value="1"/>
</dbReference>
<dbReference type="CDD" id="cd01109">
    <property type="entry name" value="HTH_YyaN"/>
    <property type="match status" value="1"/>
</dbReference>
<organism evidence="3 4">
    <name type="scientific">Paenibacillus yonginensis</name>
    <dbReference type="NCBI Taxonomy" id="1462996"/>
    <lineage>
        <taxon>Bacteria</taxon>
        <taxon>Bacillati</taxon>
        <taxon>Bacillota</taxon>
        <taxon>Bacilli</taxon>
        <taxon>Bacillales</taxon>
        <taxon>Paenibacillaceae</taxon>
        <taxon>Paenibacillus</taxon>
    </lineage>
</organism>
<keyword evidence="4" id="KW-1185">Reference proteome</keyword>
<dbReference type="PANTHER" id="PTHR30204">
    <property type="entry name" value="REDOX-CYCLING DRUG-SENSING TRANSCRIPTIONAL ACTIVATOR SOXR"/>
    <property type="match status" value="1"/>
</dbReference>
<proteinExistence type="predicted"/>
<dbReference type="InterPro" id="IPR047057">
    <property type="entry name" value="MerR_fam"/>
</dbReference>
<sequence length="130" mass="15283">MNKNKTTYSIQQIAKLTGLTDHTLRYYEKIGLLNGVQRDGIGYRQYSEQDMAWIQFLIRLRETGMKIGEMKRFSELRSLGEGTIRERRELLESHREGIYAQMAALMENVKAIEDKIQVYSVMEDEMKPEE</sequence>
<evidence type="ECO:0000256" key="1">
    <source>
        <dbReference type="ARBA" id="ARBA00023125"/>
    </source>
</evidence>
<accession>A0A1B1N6Z7</accession>
<dbReference type="InterPro" id="IPR009061">
    <property type="entry name" value="DNA-bd_dom_put_sf"/>
</dbReference>
<dbReference type="STRING" id="1462996.AWM70_09165"/>
<dbReference type="GO" id="GO:0003677">
    <property type="term" value="F:DNA binding"/>
    <property type="evidence" value="ECO:0007669"/>
    <property type="project" value="UniProtKB-KW"/>
</dbReference>
<dbReference type="PROSITE" id="PS50937">
    <property type="entry name" value="HTH_MERR_2"/>
    <property type="match status" value="1"/>
</dbReference>
<gene>
    <name evidence="3" type="ORF">AWM70_09165</name>
</gene>
<dbReference type="GO" id="GO:0003700">
    <property type="term" value="F:DNA-binding transcription factor activity"/>
    <property type="evidence" value="ECO:0007669"/>
    <property type="project" value="InterPro"/>
</dbReference>
<dbReference type="PRINTS" id="PR00040">
    <property type="entry name" value="HTHMERR"/>
</dbReference>
<dbReference type="SUPFAM" id="SSF46955">
    <property type="entry name" value="Putative DNA-binding domain"/>
    <property type="match status" value="1"/>
</dbReference>
<dbReference type="InterPro" id="IPR000551">
    <property type="entry name" value="MerR-type_HTH_dom"/>
</dbReference>
<dbReference type="Gene3D" id="1.10.1660.10">
    <property type="match status" value="1"/>
</dbReference>
<evidence type="ECO:0000313" key="3">
    <source>
        <dbReference type="EMBL" id="ANS77165.1"/>
    </source>
</evidence>
<feature type="domain" description="HTH merR-type" evidence="2">
    <location>
        <begin position="7"/>
        <end position="76"/>
    </location>
</feature>
<protein>
    <submittedName>
        <fullName evidence="3">MerR family transcriptional regulator</fullName>
    </submittedName>
</protein>
<dbReference type="Pfam" id="PF13411">
    <property type="entry name" value="MerR_1"/>
    <property type="match status" value="1"/>
</dbReference>
<dbReference type="Proteomes" id="UP000092573">
    <property type="component" value="Chromosome"/>
</dbReference>